<reference evidence="2 3" key="1">
    <citation type="submission" date="2019-03" db="EMBL/GenBank/DDBJ databases">
        <title>Genomic Encyclopedia of Type Strains, Phase IV (KMG-IV): sequencing the most valuable type-strain genomes for metagenomic binning, comparative biology and taxonomic classification.</title>
        <authorList>
            <person name="Goeker M."/>
        </authorList>
    </citation>
    <scope>NUCLEOTIDE SEQUENCE [LARGE SCALE GENOMIC DNA]</scope>
    <source>
        <strain evidence="2 3">DSM 25488</strain>
    </source>
</reference>
<sequence>MKYKLLGIIGLCSILLSCADRNKPLDTNLVIDTIAFGSCNKEYEAQPFWAEVAAQNPDLWIWLGDNIYADTADMTLMAEKYQQQQDIPEYNAFRSRIPITGIWDDHDYGMNDGNRTFSQKEAAKGQFMKFMGLDSTHAVNQHSGIYQSLQFGQPPQQIKLFLLDTRTFQDPLVNLPKGSEKNYAVNPGTILGAEQWAWLSNELHQSDANINLIASSIQVIAADHRYEMWANFPQEREKLLDLIVASKIKNPLILSGDRHLSEVSKINWHGQIIYDITASGLTHSYNGTEEYNSHRVGHLVTDTSFSTMKLNWQNSTVTVTQFSTQGQVLNQVEIKLQ</sequence>
<dbReference type="SUPFAM" id="SSF56300">
    <property type="entry name" value="Metallo-dependent phosphatases"/>
    <property type="match status" value="1"/>
</dbReference>
<name>A0A4R6XL81_9GAMM</name>
<dbReference type="PANTHER" id="PTHR33987">
    <property type="entry name" value="CALCINEURIN-LIKE METALLO-PHOSPHOESTERASE SUPERFAMILY PROTEIN"/>
    <property type="match status" value="1"/>
</dbReference>
<dbReference type="InterPro" id="IPR029052">
    <property type="entry name" value="Metallo-depent_PP-like"/>
</dbReference>
<dbReference type="Gene3D" id="3.60.21.70">
    <property type="entry name" value="PhoD-like phosphatase"/>
    <property type="match status" value="1"/>
</dbReference>
<evidence type="ECO:0000313" key="3">
    <source>
        <dbReference type="Proteomes" id="UP000295724"/>
    </source>
</evidence>
<dbReference type="RefSeq" id="WP_099018208.1">
    <property type="nucleotide sequence ID" value="NZ_NIHB01000001.1"/>
</dbReference>
<organism evidence="2 3">
    <name type="scientific">Marinicella litoralis</name>
    <dbReference type="NCBI Taxonomy" id="644220"/>
    <lineage>
        <taxon>Bacteria</taxon>
        <taxon>Pseudomonadati</taxon>
        <taxon>Pseudomonadota</taxon>
        <taxon>Gammaproteobacteria</taxon>
        <taxon>Lysobacterales</taxon>
        <taxon>Marinicellaceae</taxon>
        <taxon>Marinicella</taxon>
    </lineage>
</organism>
<dbReference type="InterPro" id="IPR018946">
    <property type="entry name" value="PhoD-like_MPP"/>
</dbReference>
<dbReference type="PROSITE" id="PS51257">
    <property type="entry name" value="PROKAR_LIPOPROTEIN"/>
    <property type="match status" value="1"/>
</dbReference>
<evidence type="ECO:0000259" key="1">
    <source>
        <dbReference type="Pfam" id="PF09423"/>
    </source>
</evidence>
<dbReference type="CDD" id="cd07389">
    <property type="entry name" value="MPP_PhoD"/>
    <property type="match status" value="1"/>
</dbReference>
<accession>A0A4R6XL81</accession>
<protein>
    <submittedName>
        <fullName evidence="2">Alkaline phosphatase D</fullName>
    </submittedName>
</protein>
<gene>
    <name evidence="2" type="ORF">C8D91_1324</name>
</gene>
<keyword evidence="3" id="KW-1185">Reference proteome</keyword>
<dbReference type="Pfam" id="PF09423">
    <property type="entry name" value="PhoD"/>
    <property type="match status" value="1"/>
</dbReference>
<proteinExistence type="predicted"/>
<dbReference type="AlphaFoldDB" id="A0A4R6XL81"/>
<dbReference type="PANTHER" id="PTHR33987:SF1">
    <property type="entry name" value="CALCINEURIN-LIKE METALLO-PHOSPHOESTERASE SUPERFAMILY PROTEIN"/>
    <property type="match status" value="1"/>
</dbReference>
<dbReference type="Proteomes" id="UP000295724">
    <property type="component" value="Unassembled WGS sequence"/>
</dbReference>
<feature type="domain" description="PhoD-like phosphatase metallophosphatase" evidence="1">
    <location>
        <begin position="36"/>
        <end position="299"/>
    </location>
</feature>
<dbReference type="InterPro" id="IPR038607">
    <property type="entry name" value="PhoD-like_sf"/>
</dbReference>
<comment type="caution">
    <text evidence="2">The sequence shown here is derived from an EMBL/GenBank/DDBJ whole genome shotgun (WGS) entry which is preliminary data.</text>
</comment>
<evidence type="ECO:0000313" key="2">
    <source>
        <dbReference type="EMBL" id="TDR20352.1"/>
    </source>
</evidence>
<dbReference type="OrthoDB" id="327733at2"/>
<dbReference type="EMBL" id="SNZB01000003">
    <property type="protein sequence ID" value="TDR20352.1"/>
    <property type="molecule type" value="Genomic_DNA"/>
</dbReference>